<dbReference type="OrthoDB" id="10448881at2759"/>
<dbReference type="EMBL" id="QKWP01003118">
    <property type="protein sequence ID" value="RIB01450.1"/>
    <property type="molecule type" value="Genomic_DNA"/>
</dbReference>
<organism evidence="2 3">
    <name type="scientific">Gigaspora rosea</name>
    <dbReference type="NCBI Taxonomy" id="44941"/>
    <lineage>
        <taxon>Eukaryota</taxon>
        <taxon>Fungi</taxon>
        <taxon>Fungi incertae sedis</taxon>
        <taxon>Mucoromycota</taxon>
        <taxon>Glomeromycotina</taxon>
        <taxon>Glomeromycetes</taxon>
        <taxon>Diversisporales</taxon>
        <taxon>Gigasporaceae</taxon>
        <taxon>Gigaspora</taxon>
    </lineage>
</organism>
<evidence type="ECO:0000313" key="3">
    <source>
        <dbReference type="Proteomes" id="UP000266673"/>
    </source>
</evidence>
<sequence>MVLLECGFHYIWAVLFLPFMLLDVRRIVGAFYSILGRVSCGHFSLRNFRGVFELFVLVLGVFQGSIIFFFCLLLWFIECFGLGCSSLGYFKILTNLFFLLCVAYHFSGHYENILAIDLWCVVNGVGMIKGMDTKCQALLKAWLQSAEHNAR</sequence>
<reference evidence="2 3" key="1">
    <citation type="submission" date="2018-06" db="EMBL/GenBank/DDBJ databases">
        <title>Comparative genomics reveals the genomic features of Rhizophagus irregularis, R. cerebriforme, R. diaphanum and Gigaspora rosea, and their symbiotic lifestyle signature.</title>
        <authorList>
            <person name="Morin E."/>
            <person name="San Clemente H."/>
            <person name="Chen E.C.H."/>
            <person name="De La Providencia I."/>
            <person name="Hainaut M."/>
            <person name="Kuo A."/>
            <person name="Kohler A."/>
            <person name="Murat C."/>
            <person name="Tang N."/>
            <person name="Roy S."/>
            <person name="Loubradou J."/>
            <person name="Henrissat B."/>
            <person name="Grigoriev I.V."/>
            <person name="Corradi N."/>
            <person name="Roux C."/>
            <person name="Martin F.M."/>
        </authorList>
    </citation>
    <scope>NUCLEOTIDE SEQUENCE [LARGE SCALE GENOMIC DNA]</scope>
    <source>
        <strain evidence="2 3">DAOM 194757</strain>
    </source>
</reference>
<feature type="transmembrane region" description="Helical" evidence="1">
    <location>
        <begin position="89"/>
        <end position="107"/>
    </location>
</feature>
<keyword evidence="1" id="KW-0472">Membrane</keyword>
<proteinExistence type="predicted"/>
<keyword evidence="1" id="KW-1133">Transmembrane helix</keyword>
<feature type="transmembrane region" description="Helical" evidence="1">
    <location>
        <begin position="54"/>
        <end position="77"/>
    </location>
</feature>
<accession>A0A397TTU4</accession>
<dbReference type="AlphaFoldDB" id="A0A397TTU4"/>
<evidence type="ECO:0000313" key="2">
    <source>
        <dbReference type="EMBL" id="RIB01450.1"/>
    </source>
</evidence>
<protein>
    <submittedName>
        <fullName evidence="2">Uncharacterized protein</fullName>
    </submittedName>
</protein>
<keyword evidence="1" id="KW-0812">Transmembrane</keyword>
<dbReference type="Proteomes" id="UP000266673">
    <property type="component" value="Unassembled WGS sequence"/>
</dbReference>
<keyword evidence="3" id="KW-1185">Reference proteome</keyword>
<comment type="caution">
    <text evidence="2">The sequence shown here is derived from an EMBL/GenBank/DDBJ whole genome shotgun (WGS) entry which is preliminary data.</text>
</comment>
<gene>
    <name evidence="2" type="ORF">C2G38_2050878</name>
</gene>
<feature type="transmembrane region" description="Helical" evidence="1">
    <location>
        <begin position="12"/>
        <end position="34"/>
    </location>
</feature>
<name>A0A397TTU4_9GLOM</name>
<evidence type="ECO:0000256" key="1">
    <source>
        <dbReference type="SAM" id="Phobius"/>
    </source>
</evidence>